<proteinExistence type="predicted"/>
<evidence type="ECO:0000313" key="4">
    <source>
        <dbReference type="WBParaSite" id="SBAD_0001089001-mRNA-1"/>
    </source>
</evidence>
<evidence type="ECO:0000256" key="1">
    <source>
        <dbReference type="SAM" id="MobiDB-lite"/>
    </source>
</evidence>
<dbReference type="WBParaSite" id="SBAD_0001089001-mRNA-1">
    <property type="protein sequence ID" value="SBAD_0001089001-mRNA-1"/>
    <property type="gene ID" value="SBAD_0001089001"/>
</dbReference>
<dbReference type="AlphaFoldDB" id="A0A183J3S6"/>
<organism evidence="4">
    <name type="scientific">Soboliphyme baturini</name>
    <dbReference type="NCBI Taxonomy" id="241478"/>
    <lineage>
        <taxon>Eukaryota</taxon>
        <taxon>Metazoa</taxon>
        <taxon>Ecdysozoa</taxon>
        <taxon>Nematoda</taxon>
        <taxon>Enoplea</taxon>
        <taxon>Dorylaimia</taxon>
        <taxon>Dioctophymatida</taxon>
        <taxon>Dioctophymatoidea</taxon>
        <taxon>Soboliphymatidae</taxon>
        <taxon>Soboliphyme</taxon>
    </lineage>
</organism>
<sequence length="167" mass="19232">MACALVSAEKRPLKRPRIGQPDFYPQDPRQSEDELTAEKVRQGYLYKSPLANEYESARNPRLDEKIEEYCLKYSEFIFSPNDPQARVFANLYVQYAMETSACLQVAQNFNAIMQRKNEANALQDASKKKPGYREPSIWHLAAKPKAQDLWFRELSGSKPLSILGKRV</sequence>
<evidence type="ECO:0000313" key="3">
    <source>
        <dbReference type="Proteomes" id="UP000270296"/>
    </source>
</evidence>
<gene>
    <name evidence="2" type="ORF">SBAD_LOCUS10524</name>
</gene>
<keyword evidence="3" id="KW-1185">Reference proteome</keyword>
<dbReference type="Proteomes" id="UP000270296">
    <property type="component" value="Unassembled WGS sequence"/>
</dbReference>
<name>A0A183J3S6_9BILA</name>
<evidence type="ECO:0000313" key="2">
    <source>
        <dbReference type="EMBL" id="VDP32549.1"/>
    </source>
</evidence>
<reference evidence="2 3" key="2">
    <citation type="submission" date="2018-11" db="EMBL/GenBank/DDBJ databases">
        <authorList>
            <consortium name="Pathogen Informatics"/>
        </authorList>
    </citation>
    <scope>NUCLEOTIDE SEQUENCE [LARGE SCALE GENOMIC DNA]</scope>
</reference>
<reference evidence="4" key="1">
    <citation type="submission" date="2016-06" db="UniProtKB">
        <authorList>
            <consortium name="WormBaseParasite"/>
        </authorList>
    </citation>
    <scope>IDENTIFICATION</scope>
</reference>
<feature type="region of interest" description="Disordered" evidence="1">
    <location>
        <begin position="1"/>
        <end position="34"/>
    </location>
</feature>
<protein>
    <submittedName>
        <fullName evidence="4">Terminase small subunit</fullName>
    </submittedName>
</protein>
<dbReference type="OrthoDB" id="20828at2759"/>
<dbReference type="EMBL" id="UZAM01014202">
    <property type="protein sequence ID" value="VDP32549.1"/>
    <property type="molecule type" value="Genomic_DNA"/>
</dbReference>
<accession>A0A183J3S6</accession>